<comment type="similarity">
    <text evidence="1">Belongs to the HicA mRNA interferase family.</text>
</comment>
<dbReference type="GO" id="GO:0016787">
    <property type="term" value="F:hydrolase activity"/>
    <property type="evidence" value="ECO:0007669"/>
    <property type="project" value="UniProtKB-KW"/>
</dbReference>
<evidence type="ECO:0000256" key="2">
    <source>
        <dbReference type="ARBA" id="ARBA00022649"/>
    </source>
</evidence>
<evidence type="ECO:0000256" key="6">
    <source>
        <dbReference type="ARBA" id="ARBA00022884"/>
    </source>
</evidence>
<dbReference type="Pfam" id="PF07927">
    <property type="entry name" value="HicA_toxin"/>
    <property type="match status" value="1"/>
</dbReference>
<evidence type="ECO:0000313" key="9">
    <source>
        <dbReference type="Proteomes" id="UP000553343"/>
    </source>
</evidence>
<comment type="caution">
    <text evidence="8">The sequence shown here is derived from an EMBL/GenBank/DDBJ whole genome shotgun (WGS) entry which is preliminary data.</text>
</comment>
<protein>
    <submittedName>
        <fullName evidence="8">Type II toxin-antitoxin system HicA family toxin</fullName>
    </submittedName>
</protein>
<reference evidence="8 9" key="1">
    <citation type="submission" date="2020-06" db="EMBL/GenBank/DDBJ databases">
        <title>High-quality draft genome of sulfate reducer Desulfobacter latus type strain AcrS2 isolated from marine sediment.</title>
        <authorList>
            <person name="Hoppe M."/>
            <person name="Larsen C.K."/>
            <person name="Marshall I.P.G."/>
            <person name="Schramm A."/>
            <person name="Marietou A.G."/>
        </authorList>
    </citation>
    <scope>NUCLEOTIDE SEQUENCE [LARGE SCALE GENOMIC DNA]</scope>
    <source>
        <strain evidence="8 9">AcRS2</strain>
    </source>
</reference>
<dbReference type="AlphaFoldDB" id="A0A850TD53"/>
<keyword evidence="3" id="KW-0540">Nuclease</keyword>
<gene>
    <name evidence="8" type="ORF">HXW94_10165</name>
</gene>
<dbReference type="RefSeq" id="WP_178366802.1">
    <property type="nucleotide sequence ID" value="NZ_JACADJ010000031.1"/>
</dbReference>
<dbReference type="InterPro" id="IPR038570">
    <property type="entry name" value="HicA_sf"/>
</dbReference>
<dbReference type="Gene3D" id="3.30.920.30">
    <property type="entry name" value="Hypothetical protein"/>
    <property type="match status" value="1"/>
</dbReference>
<keyword evidence="4" id="KW-0255">Endonuclease</keyword>
<evidence type="ECO:0000256" key="7">
    <source>
        <dbReference type="ARBA" id="ARBA00023016"/>
    </source>
</evidence>
<dbReference type="Proteomes" id="UP000553343">
    <property type="component" value="Unassembled WGS sequence"/>
</dbReference>
<organism evidence="8 9">
    <name type="scientific">Desulfobacter latus</name>
    <dbReference type="NCBI Taxonomy" id="2292"/>
    <lineage>
        <taxon>Bacteria</taxon>
        <taxon>Pseudomonadati</taxon>
        <taxon>Thermodesulfobacteriota</taxon>
        <taxon>Desulfobacteria</taxon>
        <taxon>Desulfobacterales</taxon>
        <taxon>Desulfobacteraceae</taxon>
        <taxon>Desulfobacter</taxon>
    </lineage>
</organism>
<evidence type="ECO:0000256" key="5">
    <source>
        <dbReference type="ARBA" id="ARBA00022801"/>
    </source>
</evidence>
<evidence type="ECO:0000256" key="3">
    <source>
        <dbReference type="ARBA" id="ARBA00022722"/>
    </source>
</evidence>
<keyword evidence="5" id="KW-0378">Hydrolase</keyword>
<accession>A0A850TD53</accession>
<keyword evidence="2" id="KW-1277">Toxin-antitoxin system</keyword>
<dbReference type="GO" id="GO:0003729">
    <property type="term" value="F:mRNA binding"/>
    <property type="evidence" value="ECO:0007669"/>
    <property type="project" value="InterPro"/>
</dbReference>
<keyword evidence="9" id="KW-1185">Reference proteome</keyword>
<proteinExistence type="inferred from homology"/>
<sequence length="58" mass="6360">MKKKRIVKLLIQAGYKEGHGGNHDVFKKPGCPPIMVPRHNEIAKGTALKILKQAGIEA</sequence>
<name>A0A850TD53_9BACT</name>
<dbReference type="SUPFAM" id="SSF54786">
    <property type="entry name" value="YcfA/nrd intein domain"/>
    <property type="match status" value="1"/>
</dbReference>
<keyword evidence="7" id="KW-0346">Stress response</keyword>
<dbReference type="EMBL" id="JACADJ010000031">
    <property type="protein sequence ID" value="NWH05346.1"/>
    <property type="molecule type" value="Genomic_DNA"/>
</dbReference>
<evidence type="ECO:0000256" key="4">
    <source>
        <dbReference type="ARBA" id="ARBA00022759"/>
    </source>
</evidence>
<evidence type="ECO:0000256" key="1">
    <source>
        <dbReference type="ARBA" id="ARBA00006620"/>
    </source>
</evidence>
<keyword evidence="6" id="KW-0694">RNA-binding</keyword>
<dbReference type="InterPro" id="IPR012933">
    <property type="entry name" value="HicA_mRNA_interferase"/>
</dbReference>
<dbReference type="GO" id="GO:0004519">
    <property type="term" value="F:endonuclease activity"/>
    <property type="evidence" value="ECO:0007669"/>
    <property type="project" value="UniProtKB-KW"/>
</dbReference>
<evidence type="ECO:0000313" key="8">
    <source>
        <dbReference type="EMBL" id="NWH05346.1"/>
    </source>
</evidence>